<dbReference type="SUPFAM" id="SSF55781">
    <property type="entry name" value="GAF domain-like"/>
    <property type="match status" value="1"/>
</dbReference>
<dbReference type="PANTHER" id="PTHR43156">
    <property type="entry name" value="STAGE II SPORULATION PROTEIN E-RELATED"/>
    <property type="match status" value="1"/>
</dbReference>
<keyword evidence="1" id="KW-0378">Hydrolase</keyword>
<dbReference type="InterPro" id="IPR052016">
    <property type="entry name" value="Bact_Sigma-Reg"/>
</dbReference>
<dbReference type="SMART" id="SM00331">
    <property type="entry name" value="PP2C_SIG"/>
    <property type="match status" value="1"/>
</dbReference>
<dbReference type="SUPFAM" id="SSF81606">
    <property type="entry name" value="PP2C-like"/>
    <property type="match status" value="1"/>
</dbReference>
<keyword evidence="4" id="KW-1185">Reference proteome</keyword>
<dbReference type="EMBL" id="JACCBG010000001">
    <property type="protein sequence ID" value="NYD42234.1"/>
    <property type="molecule type" value="Genomic_DNA"/>
</dbReference>
<dbReference type="InterPro" id="IPR029016">
    <property type="entry name" value="GAF-like_dom_sf"/>
</dbReference>
<dbReference type="InterPro" id="IPR036457">
    <property type="entry name" value="PPM-type-like_dom_sf"/>
</dbReference>
<evidence type="ECO:0000313" key="3">
    <source>
        <dbReference type="EMBL" id="NYD42234.1"/>
    </source>
</evidence>
<organism evidence="3 4">
    <name type="scientific">Nocardioides panaciterrulae</name>
    <dbReference type="NCBI Taxonomy" id="661492"/>
    <lineage>
        <taxon>Bacteria</taxon>
        <taxon>Bacillati</taxon>
        <taxon>Actinomycetota</taxon>
        <taxon>Actinomycetes</taxon>
        <taxon>Propionibacteriales</taxon>
        <taxon>Nocardioidaceae</taxon>
        <taxon>Nocardioides</taxon>
    </lineage>
</organism>
<comment type="caution">
    <text evidence="3">The sequence shown here is derived from an EMBL/GenBank/DDBJ whole genome shotgun (WGS) entry which is preliminary data.</text>
</comment>
<dbReference type="Proteomes" id="UP000535511">
    <property type="component" value="Unassembled WGS sequence"/>
</dbReference>
<evidence type="ECO:0000313" key="4">
    <source>
        <dbReference type="Proteomes" id="UP000535511"/>
    </source>
</evidence>
<dbReference type="Gene3D" id="3.30.450.40">
    <property type="match status" value="1"/>
</dbReference>
<feature type="domain" description="PPM-type phosphatase" evidence="2">
    <location>
        <begin position="211"/>
        <end position="417"/>
    </location>
</feature>
<evidence type="ECO:0000256" key="1">
    <source>
        <dbReference type="ARBA" id="ARBA00022801"/>
    </source>
</evidence>
<dbReference type="Pfam" id="PF07228">
    <property type="entry name" value="SpoIIE"/>
    <property type="match status" value="1"/>
</dbReference>
<dbReference type="Pfam" id="PF01590">
    <property type="entry name" value="GAF"/>
    <property type="match status" value="1"/>
</dbReference>
<dbReference type="RefSeq" id="WP_218851453.1">
    <property type="nucleotide sequence ID" value="NZ_JACCBG010000001.1"/>
</dbReference>
<accession>A0A7Y9JCG6</accession>
<dbReference type="PANTHER" id="PTHR43156:SF2">
    <property type="entry name" value="STAGE II SPORULATION PROTEIN E"/>
    <property type="match status" value="1"/>
</dbReference>
<gene>
    <name evidence="3" type="ORF">BJZ21_002317</name>
</gene>
<reference evidence="3 4" key="1">
    <citation type="submission" date="2020-07" db="EMBL/GenBank/DDBJ databases">
        <title>Sequencing the genomes of 1000 actinobacteria strains.</title>
        <authorList>
            <person name="Klenk H.-P."/>
        </authorList>
    </citation>
    <scope>NUCLEOTIDE SEQUENCE [LARGE SCALE GENOMIC DNA]</scope>
    <source>
        <strain evidence="3 4">DSM 21350</strain>
    </source>
</reference>
<dbReference type="InterPro" id="IPR001932">
    <property type="entry name" value="PPM-type_phosphatase-like_dom"/>
</dbReference>
<protein>
    <submittedName>
        <fullName evidence="3">Serine phosphatase RsbU (Regulator of sigma subunit)</fullName>
    </submittedName>
</protein>
<name>A0A7Y9JCG6_9ACTN</name>
<dbReference type="GO" id="GO:0016791">
    <property type="term" value="F:phosphatase activity"/>
    <property type="evidence" value="ECO:0007669"/>
    <property type="project" value="TreeGrafter"/>
</dbReference>
<dbReference type="Gene3D" id="3.60.40.10">
    <property type="entry name" value="PPM-type phosphatase domain"/>
    <property type="match status" value="1"/>
</dbReference>
<sequence>MDVGRGHRALSAIARAMEAAEAVSPVEAVEAVTREIGLALDATRVSFLVADLSGRALVRLAHVRLDTADGTTGPPLGPAERRAVEESATVLPFDGGPAEQAIRSQQVKVLPPDARHGRSDGAGQWRLLAPVTQRGEAIGLLEFLLPEEPDHDTVEEIARLAHFLAFVIIANRRHTDLYEWGQRTRPLNLSAEIQHRLLPGPQTCEAGAFTLAGWLEPAAGIAGDTFDFSVARDTLHLSLTDAMGHGVGAALAATLCVGSLRNARSEGASLLEQVGSTNRALFEHAADYGLEDFVTGLIGRIDLRTGSMDLVNAAHVAPYLARGDDVSTLSLPVDLPIGLFADTTYRASRATLLPGDRIVFVTDGMLERNADDVDLPTEILATRSLHPREAVRSLADRVLEATAHALSDDATVLCLDWHGRHGRDRGSVHGAEPLRVSRPLG</sequence>
<dbReference type="AlphaFoldDB" id="A0A7Y9JCG6"/>
<dbReference type="InterPro" id="IPR003018">
    <property type="entry name" value="GAF"/>
</dbReference>
<proteinExistence type="predicted"/>
<evidence type="ECO:0000259" key="2">
    <source>
        <dbReference type="SMART" id="SM00331"/>
    </source>
</evidence>